<protein>
    <submittedName>
        <fullName evidence="1">ShuY-like protein</fullName>
    </submittedName>
</protein>
<gene>
    <name evidence="1" type="ORF">NCTC9001_03969</name>
</gene>
<evidence type="ECO:0000313" key="1">
    <source>
        <dbReference type="EMBL" id="VFS30909.1"/>
    </source>
</evidence>
<dbReference type="AlphaFoldDB" id="A0A484Y9H2"/>
<dbReference type="Proteomes" id="UP000372890">
    <property type="component" value="Unassembled WGS sequence"/>
</dbReference>
<dbReference type="EMBL" id="CAADIS010000005">
    <property type="protein sequence ID" value="VFS30909.1"/>
    <property type="molecule type" value="Genomic_DNA"/>
</dbReference>
<name>A0A484Y9H2_ECOLX</name>
<accession>A0A484Y9H2</accession>
<sequence>MVLLTVLMSAAHIHELANAPALNQQVYSLIEPDLKPA</sequence>
<reference evidence="1 2" key="1">
    <citation type="submission" date="2019-03" db="EMBL/GenBank/DDBJ databases">
        <authorList>
            <consortium name="Pathogen Informatics"/>
        </authorList>
    </citation>
    <scope>NUCLEOTIDE SEQUENCE [LARGE SCALE GENOMIC DNA]</scope>
    <source>
        <strain evidence="1 2">NCTC9001</strain>
    </source>
</reference>
<organism evidence="1 2">
    <name type="scientific">Escherichia coli</name>
    <dbReference type="NCBI Taxonomy" id="562"/>
    <lineage>
        <taxon>Bacteria</taxon>
        <taxon>Pseudomonadati</taxon>
        <taxon>Pseudomonadota</taxon>
        <taxon>Gammaproteobacteria</taxon>
        <taxon>Enterobacterales</taxon>
        <taxon>Enterobacteriaceae</taxon>
        <taxon>Escherichia</taxon>
    </lineage>
</organism>
<proteinExistence type="predicted"/>
<evidence type="ECO:0000313" key="2">
    <source>
        <dbReference type="Proteomes" id="UP000372890"/>
    </source>
</evidence>